<evidence type="ECO:0000313" key="1">
    <source>
        <dbReference type="EMBL" id="PKK68361.1"/>
    </source>
</evidence>
<proteinExistence type="predicted"/>
<comment type="caution">
    <text evidence="1">The sequence shown here is derived from an EMBL/GenBank/DDBJ whole genome shotgun (WGS) entry which is preliminary data.</text>
</comment>
<gene>
    <name evidence="1" type="ORF">RhiirC2_782350</name>
</gene>
<dbReference type="EMBL" id="LLXL01000849">
    <property type="protein sequence ID" value="PKK68361.1"/>
    <property type="molecule type" value="Genomic_DNA"/>
</dbReference>
<protein>
    <submittedName>
        <fullName evidence="1">Uncharacterized protein</fullName>
    </submittedName>
</protein>
<dbReference type="Proteomes" id="UP000233469">
    <property type="component" value="Unassembled WGS sequence"/>
</dbReference>
<organism evidence="1 2">
    <name type="scientific">Rhizophagus irregularis</name>
    <dbReference type="NCBI Taxonomy" id="588596"/>
    <lineage>
        <taxon>Eukaryota</taxon>
        <taxon>Fungi</taxon>
        <taxon>Fungi incertae sedis</taxon>
        <taxon>Mucoromycota</taxon>
        <taxon>Glomeromycotina</taxon>
        <taxon>Glomeromycetes</taxon>
        <taxon>Glomerales</taxon>
        <taxon>Glomeraceae</taxon>
        <taxon>Rhizophagus</taxon>
    </lineage>
</organism>
<name>A0A2N1N3A8_9GLOM</name>
<dbReference type="VEuPathDB" id="FungiDB:RhiirA1_393954"/>
<accession>A0A2N1N3A8</accession>
<sequence>MTSNTNNNSDQDDTQLYNERHEELLYEVLLYKKKDIIAIQEKLGMAMESLSRPHPSINGNINQTALNQSKKKKTLKDSFGLLFNLVEELKLIHEKIDICGPMSNNFPTTFFPTYPLPDNDYLTRHIPECTIFY</sequence>
<dbReference type="AlphaFoldDB" id="A0A2N1N3A8"/>
<reference evidence="1 2" key="1">
    <citation type="submission" date="2016-04" db="EMBL/GenBank/DDBJ databases">
        <title>Genome analyses suggest a sexual origin of heterokaryosis in a supposedly ancient asexual fungus.</title>
        <authorList>
            <person name="Ropars J."/>
            <person name="Sedzielewska K."/>
            <person name="Noel J."/>
            <person name="Charron P."/>
            <person name="Farinelli L."/>
            <person name="Marton T."/>
            <person name="Kruger M."/>
            <person name="Pelin A."/>
            <person name="Brachmann A."/>
            <person name="Corradi N."/>
        </authorList>
    </citation>
    <scope>NUCLEOTIDE SEQUENCE [LARGE SCALE GENOMIC DNA]</scope>
    <source>
        <strain evidence="1 2">C2</strain>
    </source>
</reference>
<dbReference type="VEuPathDB" id="FungiDB:FUN_005744"/>
<dbReference type="VEuPathDB" id="FungiDB:RhiirFUN_005440"/>
<reference evidence="1 2" key="2">
    <citation type="submission" date="2017-10" db="EMBL/GenBank/DDBJ databases">
        <title>Extensive intraspecific genome diversity in a model arbuscular mycorrhizal fungus.</title>
        <authorList>
            <person name="Chen E.C.H."/>
            <person name="Morin E."/>
            <person name="Baudet D."/>
            <person name="Noel J."/>
            <person name="Ndikumana S."/>
            <person name="Charron P."/>
            <person name="St-Onge C."/>
            <person name="Giorgi J."/>
            <person name="Grigoriev I.V."/>
            <person name="Roux C."/>
            <person name="Martin F.M."/>
            <person name="Corradi N."/>
        </authorList>
    </citation>
    <scope>NUCLEOTIDE SEQUENCE [LARGE SCALE GENOMIC DNA]</scope>
    <source>
        <strain evidence="1 2">C2</strain>
    </source>
</reference>
<evidence type="ECO:0000313" key="2">
    <source>
        <dbReference type="Proteomes" id="UP000233469"/>
    </source>
</evidence>